<protein>
    <recommendedName>
        <fullName evidence="2">Sorting nexin/Vps5-like C-terminal domain-containing protein</fullName>
    </recommendedName>
</protein>
<organism evidence="3 4">
    <name type="scientific">Meripilus lineatus</name>
    <dbReference type="NCBI Taxonomy" id="2056292"/>
    <lineage>
        <taxon>Eukaryota</taxon>
        <taxon>Fungi</taxon>
        <taxon>Dikarya</taxon>
        <taxon>Basidiomycota</taxon>
        <taxon>Agaricomycotina</taxon>
        <taxon>Agaricomycetes</taxon>
        <taxon>Polyporales</taxon>
        <taxon>Meripilaceae</taxon>
        <taxon>Meripilus</taxon>
    </lineage>
</organism>
<dbReference type="GO" id="GO:0042147">
    <property type="term" value="P:retrograde transport, endosome to Golgi"/>
    <property type="evidence" value="ECO:0007669"/>
    <property type="project" value="TreeGrafter"/>
</dbReference>
<dbReference type="GO" id="GO:0032266">
    <property type="term" value="F:phosphatidylinositol-3-phosphate binding"/>
    <property type="evidence" value="ECO:0007669"/>
    <property type="project" value="TreeGrafter"/>
</dbReference>
<dbReference type="InterPro" id="IPR027267">
    <property type="entry name" value="AH/BAR_dom_sf"/>
</dbReference>
<dbReference type="GO" id="GO:0030905">
    <property type="term" value="C:retromer, tubulation complex"/>
    <property type="evidence" value="ECO:0007669"/>
    <property type="project" value="TreeGrafter"/>
</dbReference>
<dbReference type="Gene3D" id="1.20.1270.60">
    <property type="entry name" value="Arfaptin homology (AH) domain/BAR domain"/>
    <property type="match status" value="1"/>
</dbReference>
<dbReference type="AlphaFoldDB" id="A0AAD5V7G2"/>
<dbReference type="PANTHER" id="PTHR47433:SF1">
    <property type="entry name" value="VACUOLAR PROTEIN SORTING-ASSOCIATED PROTEIN 17"/>
    <property type="match status" value="1"/>
</dbReference>
<keyword evidence="4" id="KW-1185">Reference proteome</keyword>
<feature type="compositionally biased region" description="Polar residues" evidence="1">
    <location>
        <begin position="596"/>
        <end position="614"/>
    </location>
</feature>
<sequence length="705" mass="75024">MFDPLGNPFSDDNTTLAPPWPTTPHSPFDPIPNLPRPSSRPVTPQPSGTPDLNKPAPVNTGLYGREPQIYGQPEPGLISPRANTGSNGTKFEKLEPYLRVRITGLERNRRDILVKFDAQNNPQTIVPALPLAQTSAPTDEEDDRLVKIMLQRWLGRICEDPILIAEEEVRSFVESDFGYQPAPVTRRKTSSGFSLIRRGVPDEDETLQKARFELTKLETQFFDAAKAIDKLSKTRRTLAGVRAEMGNKLVNVATTEAHPPLGNAFRKIGRAYHSLSDLDQAQAISECLIIGDSLGYQGLNARSAKETLQQRTGVLEEYQAAVKTTISKRRNIERLRASSNIRAVRVDEAIEEMEEANRYEQILSRRAEGISQNLHQALERHNKLVTDDVVSALIEHVRSSIMYERQHLRELEALRADVSSAANKVAPAKPGSAPKPKYVPPLEDFSRPSIPRPASIPPGTSARASPAPGPPHPQPQPPSVLAQAHSADPLGSSSPAGPPAIANPTPIIRPTPLSTKPSPALPPSGSRTGISGGGLQSPGAGPSSPIVRTASAASTSTSGHGHGLADGGPPLGGRFVDGTKSMFVKPSGSGSGLGTQHGSSSTPTTPSRKMSFQSPLHAPSGGAGSSAQPQPHPLAGGGPILDPLLGGASRANGNGNGAGQTAGVREELDPLGMVKPSYMSASVRVQPTRPRLDAREAASKLANMF</sequence>
<feature type="compositionally biased region" description="Low complexity" evidence="1">
    <location>
        <begin position="424"/>
        <end position="436"/>
    </location>
</feature>
<dbReference type="SUPFAM" id="SSF64268">
    <property type="entry name" value="PX domain"/>
    <property type="match status" value="1"/>
</dbReference>
<feature type="compositionally biased region" description="Gly residues" evidence="1">
    <location>
        <begin position="560"/>
        <end position="571"/>
    </location>
</feature>
<dbReference type="EMBL" id="JANAWD010000077">
    <property type="protein sequence ID" value="KAJ3487980.1"/>
    <property type="molecule type" value="Genomic_DNA"/>
</dbReference>
<feature type="compositionally biased region" description="Polar residues" evidence="1">
    <location>
        <begin position="40"/>
        <end position="50"/>
    </location>
</feature>
<accession>A0AAD5V7G2</accession>
<evidence type="ECO:0000313" key="4">
    <source>
        <dbReference type="Proteomes" id="UP001212997"/>
    </source>
</evidence>
<evidence type="ECO:0000259" key="2">
    <source>
        <dbReference type="Pfam" id="PF09325"/>
    </source>
</evidence>
<dbReference type="CDD" id="cd07596">
    <property type="entry name" value="BAR_SNX"/>
    <property type="match status" value="1"/>
</dbReference>
<feature type="region of interest" description="Disordered" evidence="1">
    <location>
        <begin position="423"/>
        <end position="668"/>
    </location>
</feature>
<feature type="compositionally biased region" description="Low complexity" evidence="1">
    <location>
        <begin position="457"/>
        <end position="466"/>
    </location>
</feature>
<evidence type="ECO:0000313" key="3">
    <source>
        <dbReference type="EMBL" id="KAJ3487980.1"/>
    </source>
</evidence>
<proteinExistence type="predicted"/>
<comment type="caution">
    <text evidence="3">The sequence shown here is derived from an EMBL/GenBank/DDBJ whole genome shotgun (WGS) entry which is preliminary data.</text>
</comment>
<dbReference type="GO" id="GO:0006886">
    <property type="term" value="P:intracellular protein transport"/>
    <property type="evidence" value="ECO:0007669"/>
    <property type="project" value="TreeGrafter"/>
</dbReference>
<feature type="compositionally biased region" description="Low complexity" evidence="1">
    <location>
        <begin position="640"/>
        <end position="653"/>
    </location>
</feature>
<feature type="compositionally biased region" description="Pro residues" evidence="1">
    <location>
        <begin position="467"/>
        <end position="478"/>
    </location>
</feature>
<name>A0AAD5V7G2_9APHY</name>
<dbReference type="GO" id="GO:0005768">
    <property type="term" value="C:endosome"/>
    <property type="evidence" value="ECO:0007669"/>
    <property type="project" value="TreeGrafter"/>
</dbReference>
<dbReference type="Proteomes" id="UP001212997">
    <property type="component" value="Unassembled WGS sequence"/>
</dbReference>
<feature type="domain" description="Sorting nexin/Vps5-like C-terminal" evidence="2">
    <location>
        <begin position="195"/>
        <end position="413"/>
    </location>
</feature>
<dbReference type="GO" id="GO:0005829">
    <property type="term" value="C:cytosol"/>
    <property type="evidence" value="ECO:0007669"/>
    <property type="project" value="GOC"/>
</dbReference>
<dbReference type="InterPro" id="IPR053055">
    <property type="entry name" value="VPS17"/>
</dbReference>
<dbReference type="Pfam" id="PF09325">
    <property type="entry name" value="Vps5"/>
    <property type="match status" value="1"/>
</dbReference>
<dbReference type="InterPro" id="IPR015404">
    <property type="entry name" value="Vps5_C"/>
</dbReference>
<dbReference type="PANTHER" id="PTHR47433">
    <property type="entry name" value="VACUOLAR PROTEIN SORTING-ASSOCIATED PROTEIN 17"/>
    <property type="match status" value="1"/>
</dbReference>
<evidence type="ECO:0000256" key="1">
    <source>
        <dbReference type="SAM" id="MobiDB-lite"/>
    </source>
</evidence>
<reference evidence="3" key="1">
    <citation type="submission" date="2022-07" db="EMBL/GenBank/DDBJ databases">
        <title>Genome Sequence of Physisporinus lineatus.</title>
        <authorList>
            <person name="Buettner E."/>
        </authorList>
    </citation>
    <scope>NUCLEOTIDE SEQUENCE</scope>
    <source>
        <strain evidence="3">VT162</strain>
    </source>
</reference>
<feature type="compositionally biased region" description="Pro residues" evidence="1">
    <location>
        <begin position="18"/>
        <end position="35"/>
    </location>
</feature>
<feature type="compositionally biased region" description="Low complexity" evidence="1">
    <location>
        <begin position="549"/>
        <end position="559"/>
    </location>
</feature>
<feature type="compositionally biased region" description="Low complexity" evidence="1">
    <location>
        <begin position="486"/>
        <end position="502"/>
    </location>
</feature>
<dbReference type="InterPro" id="IPR036871">
    <property type="entry name" value="PX_dom_sf"/>
</dbReference>
<feature type="region of interest" description="Disordered" evidence="1">
    <location>
        <begin position="1"/>
        <end position="89"/>
    </location>
</feature>
<gene>
    <name evidence="3" type="ORF">NLI96_g3155</name>
</gene>